<dbReference type="InterPro" id="IPR038161">
    <property type="entry name" value="VirB9/CagX/TrbG_C_sf"/>
</dbReference>
<feature type="chain" id="PRO_5037252866" evidence="3">
    <location>
        <begin position="20"/>
        <end position="273"/>
    </location>
</feature>
<comment type="caution">
    <text evidence="4">The sequence shown here is derived from an EMBL/GenBank/DDBJ whole genome shotgun (WGS) entry which is preliminary data.</text>
</comment>
<gene>
    <name evidence="4" type="ORF">JJB74_15765</name>
</gene>
<name>A0A934T092_9BURK</name>
<evidence type="ECO:0000313" key="5">
    <source>
        <dbReference type="Proteomes" id="UP000622890"/>
    </source>
</evidence>
<evidence type="ECO:0000256" key="2">
    <source>
        <dbReference type="ARBA" id="ARBA00022729"/>
    </source>
</evidence>
<accession>A0A934T092</accession>
<comment type="similarity">
    <text evidence="1">Belongs to the TrbG/VirB9 family.</text>
</comment>
<dbReference type="InterPro" id="IPR033645">
    <property type="entry name" value="VirB9/CagX/TrbG_C"/>
</dbReference>
<dbReference type="Gene3D" id="2.60.40.2500">
    <property type="match status" value="1"/>
</dbReference>
<sequence>MKRALTLAIAALLVTAAHAAPKSVRRADPAAESIAAPSEERIRTYTYDPNIIFKVNATVKKHAHIKLEEGEKLKYAPVLGDTIQWRVAFTANDLFIKPSRPDITTTMTVITNKRTYEFELNSIERGAVYQQVSFSYPDSERQLKLLNDESTAAASAEKSRLASQIIQPSVDVTALDYNYDIVGTAPFKPEEVSNDGKFTYLRMPATQAMPAVFLLDAENKPSLVAFRQKGNFIVVERVADALLLKIGNDEVRVTKRGVASKVAAPVNRSRDVY</sequence>
<feature type="signal peptide" evidence="3">
    <location>
        <begin position="1"/>
        <end position="19"/>
    </location>
</feature>
<evidence type="ECO:0000256" key="3">
    <source>
        <dbReference type="SAM" id="SignalP"/>
    </source>
</evidence>
<evidence type="ECO:0000256" key="1">
    <source>
        <dbReference type="ARBA" id="ARBA00006135"/>
    </source>
</evidence>
<keyword evidence="2 3" id="KW-0732">Signal</keyword>
<reference evidence="4" key="1">
    <citation type="submission" date="2021-01" db="EMBL/GenBank/DDBJ databases">
        <title>Genome sequence of strain Noviherbaspirillum sp. DKR-6.</title>
        <authorList>
            <person name="Chaudhary D.K."/>
        </authorList>
    </citation>
    <scope>NUCLEOTIDE SEQUENCE</scope>
    <source>
        <strain evidence="4">DKR-6</strain>
    </source>
</reference>
<dbReference type="RefSeq" id="WP_200593164.1">
    <property type="nucleotide sequence ID" value="NZ_JAEPBG010000006.1"/>
</dbReference>
<dbReference type="EMBL" id="JAEPBG010000006">
    <property type="protein sequence ID" value="MBK4736079.1"/>
    <property type="molecule type" value="Genomic_DNA"/>
</dbReference>
<protein>
    <submittedName>
        <fullName evidence="4">TrbG/VirB9 family P-type conjugative transfer protein</fullName>
    </submittedName>
</protein>
<dbReference type="AlphaFoldDB" id="A0A934T092"/>
<dbReference type="CDD" id="cd06911">
    <property type="entry name" value="VirB9_CagX_TrbG"/>
    <property type="match status" value="1"/>
</dbReference>
<dbReference type="Proteomes" id="UP000622890">
    <property type="component" value="Unassembled WGS sequence"/>
</dbReference>
<proteinExistence type="inferred from homology"/>
<dbReference type="InterPro" id="IPR010258">
    <property type="entry name" value="Conjugal_tfr_TrbG/VirB9/CagX"/>
</dbReference>
<organism evidence="4 5">
    <name type="scientific">Noviherbaspirillum pedocola</name>
    <dbReference type="NCBI Taxonomy" id="2801341"/>
    <lineage>
        <taxon>Bacteria</taxon>
        <taxon>Pseudomonadati</taxon>
        <taxon>Pseudomonadota</taxon>
        <taxon>Betaproteobacteria</taxon>
        <taxon>Burkholderiales</taxon>
        <taxon>Oxalobacteraceae</taxon>
        <taxon>Noviherbaspirillum</taxon>
    </lineage>
</organism>
<keyword evidence="5" id="KW-1185">Reference proteome</keyword>
<dbReference type="Pfam" id="PF03524">
    <property type="entry name" value="CagX"/>
    <property type="match status" value="1"/>
</dbReference>
<evidence type="ECO:0000313" key="4">
    <source>
        <dbReference type="EMBL" id="MBK4736079.1"/>
    </source>
</evidence>